<dbReference type="STRING" id="526226.Gbro_4468"/>
<dbReference type="HOGENOM" id="CLU_027642_0_0_11"/>
<dbReference type="AlphaFoldDB" id="D0L6P1"/>
<name>D0L6P1_GORB4</name>
<feature type="transmembrane region" description="Helical" evidence="1">
    <location>
        <begin position="106"/>
        <end position="124"/>
    </location>
</feature>
<keyword evidence="3" id="KW-1185">Reference proteome</keyword>
<evidence type="ECO:0000256" key="1">
    <source>
        <dbReference type="SAM" id="Phobius"/>
    </source>
</evidence>
<dbReference type="eggNOG" id="ENOG502Z7TU">
    <property type="taxonomic scope" value="Bacteria"/>
</dbReference>
<keyword evidence="1" id="KW-0472">Membrane</keyword>
<feature type="transmembrane region" description="Helical" evidence="1">
    <location>
        <begin position="532"/>
        <end position="554"/>
    </location>
</feature>
<reference evidence="3" key="1">
    <citation type="submission" date="2009-10" db="EMBL/GenBank/DDBJ databases">
        <title>The complete chromosome of Gordonia bronchialis DSM 43247.</title>
        <authorList>
            <consortium name="US DOE Joint Genome Institute (JGI-PGF)"/>
            <person name="Lucas S."/>
            <person name="Copeland A."/>
            <person name="Lapidus A."/>
            <person name="Glavina del Rio T."/>
            <person name="Dalin E."/>
            <person name="Tice H."/>
            <person name="Bruce D."/>
            <person name="Goodwin L."/>
            <person name="Pitluck S."/>
            <person name="Kyrpides N."/>
            <person name="Mavromatis K."/>
            <person name="Ivanova N."/>
            <person name="Ovchinnikova G."/>
            <person name="Saunders E."/>
            <person name="Brettin T."/>
            <person name="Detter J.C."/>
            <person name="Han C."/>
            <person name="Larimer F."/>
            <person name="Land M."/>
            <person name="Hauser L."/>
            <person name="Markowitz V."/>
            <person name="Cheng J.-F."/>
            <person name="Hugenholtz P."/>
            <person name="Woyke T."/>
            <person name="Wu D."/>
            <person name="Jando M."/>
            <person name="Schneider S."/>
            <person name="Goeker M."/>
            <person name="Klenk H.-P."/>
            <person name="Eisen J.A."/>
        </authorList>
    </citation>
    <scope>NUCLEOTIDE SEQUENCE [LARGE SCALE GENOMIC DNA]</scope>
    <source>
        <strain evidence="3">ATCC 25592 / DSM 43247 / BCRC 13721 / JCM 3198 / KCTC 3076 / NBRC 16047 / NCTC 10667</strain>
    </source>
</reference>
<feature type="transmembrane region" description="Helical" evidence="1">
    <location>
        <begin position="136"/>
        <end position="154"/>
    </location>
</feature>
<keyword evidence="1" id="KW-0812">Transmembrane</keyword>
<feature type="transmembrane region" description="Helical" evidence="1">
    <location>
        <begin position="267"/>
        <end position="288"/>
    </location>
</feature>
<evidence type="ECO:0000313" key="3">
    <source>
        <dbReference type="Proteomes" id="UP000001219"/>
    </source>
</evidence>
<protein>
    <recommendedName>
        <fullName evidence="4">Transmembrane protein</fullName>
    </recommendedName>
</protein>
<dbReference type="RefSeq" id="WP_012836086.1">
    <property type="nucleotide sequence ID" value="NC_013441.1"/>
</dbReference>
<feature type="transmembrane region" description="Helical" evidence="1">
    <location>
        <begin position="200"/>
        <end position="221"/>
    </location>
</feature>
<accession>D0L6P1</accession>
<feature type="transmembrane region" description="Helical" evidence="1">
    <location>
        <begin position="12"/>
        <end position="32"/>
    </location>
</feature>
<gene>
    <name evidence="2" type="ordered locus">Gbro_4468</name>
</gene>
<sequence>MSAGRLLPTLYLVSAGLTAVVAGPLLGALFGVGPRYLLYRDAVSTPRSYVTDAALGVGDLPPRAVPQDWFVAMGSRVVDGGWLVVAIIVAALVVAGVGYGRLAHRLVPGAGHAGAVAAAMLAIWNPYVAERLLQGHWGLLVGYAALGWIVVEMLDLTASPVRWCRLAGLVAVAGLTPTGSLLAAAVLVTMCLSLRVRPRIACGVAGVWIASAAPWLAAGLIGTGSSTGVGGVEAFGLRAEPFLGRLGTAAGLGGIWNADAVPDSRTIGWAAVASLCLLVVVVSGLIHLRAGDRSRASTALTLLAGVVLMLVILSAFGPGQAVLGWAVDAIPGAGLLRDTQKFLALLMPAYAVGAAGAVLGLRRWFPGGFALAGVALLVVAPLPDLAWGVGGQLRPVAYPAEWTTVAGIVTADDGAVALWPSDTLRHYGFANSVSLDPAPRMMRAPVVESGRLTVDGQEVDPASPPAVAVEQLLGSPGDPGELARLGIGWVLVEADPPPARLRGLEPIFAGESLRLFRIEGAQTVRADIGYRVVAVTAHLVWLVMIAGGAVAAVYRRRHA</sequence>
<feature type="transmembrane region" description="Helical" evidence="1">
    <location>
        <begin position="80"/>
        <end position="100"/>
    </location>
</feature>
<feature type="transmembrane region" description="Helical" evidence="1">
    <location>
        <begin position="300"/>
        <end position="322"/>
    </location>
</feature>
<feature type="transmembrane region" description="Helical" evidence="1">
    <location>
        <begin position="368"/>
        <end position="389"/>
    </location>
</feature>
<reference evidence="2 3" key="2">
    <citation type="journal article" date="2010" name="Stand. Genomic Sci.">
        <title>Complete genome sequence of Gordonia bronchialis type strain (3410).</title>
        <authorList>
            <person name="Ivanova N."/>
            <person name="Sikorski J."/>
            <person name="Jando M."/>
            <person name="Lapidus A."/>
            <person name="Nolan M."/>
            <person name="Lucas S."/>
            <person name="Del Rio T.G."/>
            <person name="Tice H."/>
            <person name="Copeland A."/>
            <person name="Cheng J.F."/>
            <person name="Chen F."/>
            <person name="Bruce D."/>
            <person name="Goodwin L."/>
            <person name="Pitluck S."/>
            <person name="Mavromatis K."/>
            <person name="Ovchinnikova G."/>
            <person name="Pati A."/>
            <person name="Chen A."/>
            <person name="Palaniappan K."/>
            <person name="Land M."/>
            <person name="Hauser L."/>
            <person name="Chang Y.J."/>
            <person name="Jeffries C.D."/>
            <person name="Chain P."/>
            <person name="Saunders E."/>
            <person name="Han C."/>
            <person name="Detter J.C."/>
            <person name="Brettin T."/>
            <person name="Rohde M."/>
            <person name="Goker M."/>
            <person name="Bristow J."/>
            <person name="Eisen J.A."/>
            <person name="Markowitz V."/>
            <person name="Hugenholtz P."/>
            <person name="Klenk H.P."/>
            <person name="Kyrpides N.C."/>
        </authorList>
    </citation>
    <scope>NUCLEOTIDE SEQUENCE [LARGE SCALE GENOMIC DNA]</scope>
    <source>
        <strain evidence="3">ATCC 25592 / DSM 43247 / BCRC 13721 / JCM 3198 / KCTC 3076 / NBRC 16047 / NCTC 10667</strain>
    </source>
</reference>
<feature type="transmembrane region" description="Helical" evidence="1">
    <location>
        <begin position="342"/>
        <end position="361"/>
    </location>
</feature>
<proteinExistence type="predicted"/>
<dbReference type="KEGG" id="gbr:Gbro_4468"/>
<organism evidence="2 3">
    <name type="scientific">Gordonia bronchialis (strain ATCC 25592 / DSM 43247 / BCRC 13721 / JCM 3198 / KCTC 3076 / NBRC 16047 / NCTC 10667)</name>
    <name type="common">Rhodococcus bronchialis</name>
    <dbReference type="NCBI Taxonomy" id="526226"/>
    <lineage>
        <taxon>Bacteria</taxon>
        <taxon>Bacillati</taxon>
        <taxon>Actinomycetota</taxon>
        <taxon>Actinomycetes</taxon>
        <taxon>Mycobacteriales</taxon>
        <taxon>Gordoniaceae</taxon>
        <taxon>Gordonia</taxon>
    </lineage>
</organism>
<keyword evidence="1" id="KW-1133">Transmembrane helix</keyword>
<dbReference type="OrthoDB" id="3463898at2"/>
<evidence type="ECO:0000313" key="2">
    <source>
        <dbReference type="EMBL" id="ACY23601.1"/>
    </source>
</evidence>
<dbReference type="EMBL" id="CP001802">
    <property type="protein sequence ID" value="ACY23601.1"/>
    <property type="molecule type" value="Genomic_DNA"/>
</dbReference>
<evidence type="ECO:0008006" key="4">
    <source>
        <dbReference type="Google" id="ProtNLM"/>
    </source>
</evidence>
<dbReference type="Proteomes" id="UP000001219">
    <property type="component" value="Chromosome"/>
</dbReference>
<feature type="transmembrane region" description="Helical" evidence="1">
    <location>
        <begin position="166"/>
        <end position="188"/>
    </location>
</feature>